<protein>
    <submittedName>
        <fullName evidence="1">Uncharacterized protein</fullName>
    </submittedName>
</protein>
<comment type="caution">
    <text evidence="1">The sequence shown here is derived from an EMBL/GenBank/DDBJ whole genome shotgun (WGS) entry which is preliminary data.</text>
</comment>
<dbReference type="RefSeq" id="WP_020194456.1">
    <property type="nucleotide sequence ID" value="NZ_CAKMTZ010000082.1"/>
</dbReference>
<name>A0AAU9QTE4_9VIBR</name>
<sequence>MSDNNKLLPNANWQTQQRGSNNDEYQIYLSCADNGNGGDITNGGKPLKTYDEWLAS</sequence>
<evidence type="ECO:0000313" key="2">
    <source>
        <dbReference type="Proteomes" id="UP001295462"/>
    </source>
</evidence>
<dbReference type="AlphaFoldDB" id="A0AAU9QTE4"/>
<gene>
    <name evidence="1" type="ORF">THF1A12_40269</name>
</gene>
<reference evidence="1" key="1">
    <citation type="submission" date="2022-01" db="EMBL/GenBank/DDBJ databases">
        <authorList>
            <person name="Lagorce A."/>
        </authorList>
    </citation>
    <scope>NUCLEOTIDE SEQUENCE</scope>
    <source>
        <strain evidence="1">Th15_F1_A12</strain>
    </source>
</reference>
<dbReference type="EMBL" id="CAKMUD010000094">
    <property type="protein sequence ID" value="CAH1599754.1"/>
    <property type="molecule type" value="Genomic_DNA"/>
</dbReference>
<proteinExistence type="predicted"/>
<evidence type="ECO:0000313" key="1">
    <source>
        <dbReference type="EMBL" id="CAH1599754.1"/>
    </source>
</evidence>
<accession>A0AAU9QTE4</accession>
<dbReference type="Proteomes" id="UP001295462">
    <property type="component" value="Unassembled WGS sequence"/>
</dbReference>
<organism evidence="1 2">
    <name type="scientific">Vibrio jasicida</name>
    <dbReference type="NCBI Taxonomy" id="766224"/>
    <lineage>
        <taxon>Bacteria</taxon>
        <taxon>Pseudomonadati</taxon>
        <taxon>Pseudomonadota</taxon>
        <taxon>Gammaproteobacteria</taxon>
        <taxon>Vibrionales</taxon>
        <taxon>Vibrionaceae</taxon>
        <taxon>Vibrio</taxon>
    </lineage>
</organism>